<feature type="domain" description="C1q" evidence="4">
    <location>
        <begin position="1"/>
        <end position="118"/>
    </location>
</feature>
<dbReference type="InterPro" id="IPR050822">
    <property type="entry name" value="Cerebellin_Synaptic_Org"/>
</dbReference>
<dbReference type="SMART" id="SM00110">
    <property type="entry name" value="C1Q"/>
    <property type="match status" value="1"/>
</dbReference>
<name>A0ABQ9F8R8_TEGGR</name>
<dbReference type="SUPFAM" id="SSF49842">
    <property type="entry name" value="TNF-like"/>
    <property type="match status" value="1"/>
</dbReference>
<evidence type="ECO:0000256" key="3">
    <source>
        <dbReference type="ARBA" id="ARBA00022729"/>
    </source>
</evidence>
<reference evidence="5 6" key="1">
    <citation type="submission" date="2022-12" db="EMBL/GenBank/DDBJ databases">
        <title>Chromosome-level genome of Tegillarca granosa.</title>
        <authorList>
            <person name="Kim J."/>
        </authorList>
    </citation>
    <scope>NUCLEOTIDE SEQUENCE [LARGE SCALE GENOMIC DNA]</scope>
    <source>
        <strain evidence="5">Teg-2019</strain>
        <tissue evidence="5">Adductor muscle</tissue>
    </source>
</reference>
<dbReference type="InterPro" id="IPR001073">
    <property type="entry name" value="C1q_dom"/>
</dbReference>
<dbReference type="EMBL" id="JARBDR010000440">
    <property type="protein sequence ID" value="KAJ8312737.1"/>
    <property type="molecule type" value="Genomic_DNA"/>
</dbReference>
<dbReference type="PANTHER" id="PTHR22923">
    <property type="entry name" value="CEREBELLIN-RELATED"/>
    <property type="match status" value="1"/>
</dbReference>
<evidence type="ECO:0000313" key="6">
    <source>
        <dbReference type="Proteomes" id="UP001217089"/>
    </source>
</evidence>
<evidence type="ECO:0000256" key="2">
    <source>
        <dbReference type="ARBA" id="ARBA00022525"/>
    </source>
</evidence>
<sequence>MVAFSVNFYWYQPDSNLNYTHVVYDNVLLNIGSGYKSDGIFYCPKGGIYVFSVYARARVDVRAISNGMMLKIKKHLSSPVVYFKDSISLVLELNAGDKIWVEYWGFMSGRYIFTGHLMNT</sequence>
<evidence type="ECO:0000259" key="4">
    <source>
        <dbReference type="SMART" id="SM00110"/>
    </source>
</evidence>
<dbReference type="InterPro" id="IPR008983">
    <property type="entry name" value="Tumour_necrosis_fac-like_dom"/>
</dbReference>
<dbReference type="Gene3D" id="2.60.120.40">
    <property type="match status" value="1"/>
</dbReference>
<organism evidence="5 6">
    <name type="scientific">Tegillarca granosa</name>
    <name type="common">Malaysian cockle</name>
    <name type="synonym">Anadara granosa</name>
    <dbReference type="NCBI Taxonomy" id="220873"/>
    <lineage>
        <taxon>Eukaryota</taxon>
        <taxon>Metazoa</taxon>
        <taxon>Spiralia</taxon>
        <taxon>Lophotrochozoa</taxon>
        <taxon>Mollusca</taxon>
        <taxon>Bivalvia</taxon>
        <taxon>Autobranchia</taxon>
        <taxon>Pteriomorphia</taxon>
        <taxon>Arcoida</taxon>
        <taxon>Arcoidea</taxon>
        <taxon>Arcidae</taxon>
        <taxon>Tegillarca</taxon>
    </lineage>
</organism>
<evidence type="ECO:0000256" key="1">
    <source>
        <dbReference type="ARBA" id="ARBA00004613"/>
    </source>
</evidence>
<evidence type="ECO:0000313" key="5">
    <source>
        <dbReference type="EMBL" id="KAJ8312737.1"/>
    </source>
</evidence>
<protein>
    <recommendedName>
        <fullName evidence="4">C1q domain-containing protein</fullName>
    </recommendedName>
</protein>
<comment type="caution">
    <text evidence="5">The sequence shown here is derived from an EMBL/GenBank/DDBJ whole genome shotgun (WGS) entry which is preliminary data.</text>
</comment>
<proteinExistence type="predicted"/>
<keyword evidence="6" id="KW-1185">Reference proteome</keyword>
<keyword evidence="3" id="KW-0732">Signal</keyword>
<accession>A0ABQ9F8R8</accession>
<dbReference type="PANTHER" id="PTHR22923:SF102">
    <property type="entry name" value="CEREBELLIN 13-RELATED"/>
    <property type="match status" value="1"/>
</dbReference>
<gene>
    <name evidence="5" type="ORF">KUTeg_010110</name>
</gene>
<dbReference type="Pfam" id="PF00386">
    <property type="entry name" value="C1q"/>
    <property type="match status" value="1"/>
</dbReference>
<comment type="subcellular location">
    <subcellularLocation>
        <location evidence="1">Secreted</location>
    </subcellularLocation>
</comment>
<keyword evidence="2" id="KW-0964">Secreted</keyword>
<dbReference type="Proteomes" id="UP001217089">
    <property type="component" value="Unassembled WGS sequence"/>
</dbReference>